<dbReference type="FunFam" id="2.60.40.10:FF:002172">
    <property type="entry name" value="Myomesin 1a (skelemin)"/>
    <property type="match status" value="2"/>
</dbReference>
<dbReference type="InterPro" id="IPR003961">
    <property type="entry name" value="FN3_dom"/>
</dbReference>
<dbReference type="FunFam" id="2.60.40.10:FF:000192">
    <property type="entry name" value="Myomesin 1"/>
    <property type="match status" value="1"/>
</dbReference>
<dbReference type="CDD" id="cd00063">
    <property type="entry name" value="FN3"/>
    <property type="match status" value="5"/>
</dbReference>
<feature type="domain" description="Ig-like" evidence="7">
    <location>
        <begin position="1351"/>
        <end position="1429"/>
    </location>
</feature>
<comment type="subcellular location">
    <subcellularLocation>
        <location evidence="1">Cytoplasm</location>
    </subcellularLocation>
</comment>
<dbReference type="FunFam" id="2.60.40.10:FF:000124">
    <property type="entry name" value="Myomesin 1"/>
    <property type="match status" value="1"/>
</dbReference>
<dbReference type="SUPFAM" id="SSF48726">
    <property type="entry name" value="Immunoglobulin"/>
    <property type="match status" value="5"/>
</dbReference>
<feature type="domain" description="Fibronectin type-III" evidence="8">
    <location>
        <begin position="512"/>
        <end position="607"/>
    </location>
</feature>
<dbReference type="SUPFAM" id="SSF49265">
    <property type="entry name" value="Fibronectin type III"/>
    <property type="match status" value="3"/>
</dbReference>
<dbReference type="InterPro" id="IPR036179">
    <property type="entry name" value="Ig-like_dom_sf"/>
</dbReference>
<evidence type="ECO:0000256" key="5">
    <source>
        <dbReference type="ARBA" id="ARBA00023179"/>
    </source>
</evidence>
<dbReference type="GeneTree" id="ENSGT00940000154982"/>
<keyword evidence="6" id="KW-0393">Immunoglobulin domain</keyword>
<dbReference type="GO" id="GO:0045214">
    <property type="term" value="P:sarcomere organization"/>
    <property type="evidence" value="ECO:0007669"/>
    <property type="project" value="TreeGrafter"/>
</dbReference>
<evidence type="ECO:0000256" key="2">
    <source>
        <dbReference type="ARBA" id="ARBA00022433"/>
    </source>
</evidence>
<dbReference type="PROSITE" id="PS50835">
    <property type="entry name" value="IG_LIKE"/>
    <property type="match status" value="5"/>
</dbReference>
<reference evidence="9" key="2">
    <citation type="submission" date="2025-09" db="UniProtKB">
        <authorList>
            <consortium name="Ensembl"/>
        </authorList>
    </citation>
    <scope>IDENTIFICATION</scope>
</reference>
<keyword evidence="5" id="KW-0514">Muscle protein</keyword>
<evidence type="ECO:0000256" key="3">
    <source>
        <dbReference type="ARBA" id="ARBA00022490"/>
    </source>
</evidence>
<feature type="domain" description="Fibronectin type-III" evidence="8">
    <location>
        <begin position="823"/>
        <end position="922"/>
    </location>
</feature>
<accession>A0A3Q1EFX0</accession>
<evidence type="ECO:0000256" key="6">
    <source>
        <dbReference type="ARBA" id="ARBA00023319"/>
    </source>
</evidence>
<feature type="domain" description="Ig-like" evidence="7">
    <location>
        <begin position="914"/>
        <end position="1007"/>
    </location>
</feature>
<feature type="domain" description="Fibronectin type-III" evidence="8">
    <location>
        <begin position="386"/>
        <end position="481"/>
    </location>
</feature>
<dbReference type="FunFam" id="2.60.40.10:FF:000029">
    <property type="entry name" value="Myomesin 1"/>
    <property type="match status" value="1"/>
</dbReference>
<dbReference type="InterPro" id="IPR003599">
    <property type="entry name" value="Ig_sub"/>
</dbReference>
<proteinExistence type="predicted"/>
<feature type="domain" description="Fibronectin type-III" evidence="8">
    <location>
        <begin position="716"/>
        <end position="816"/>
    </location>
</feature>
<dbReference type="PROSITE" id="PS50853">
    <property type="entry name" value="FN3"/>
    <property type="match status" value="5"/>
</dbReference>
<keyword evidence="4" id="KW-0677">Repeat</keyword>
<dbReference type="Gene3D" id="2.60.40.10">
    <property type="entry name" value="Immunoglobulins"/>
    <property type="match status" value="12"/>
</dbReference>
<dbReference type="InterPro" id="IPR003598">
    <property type="entry name" value="Ig_sub2"/>
</dbReference>
<dbReference type="PANTHER" id="PTHR13817:SF16">
    <property type="entry name" value="MYOMESIN-1"/>
    <property type="match status" value="1"/>
</dbReference>
<dbReference type="FunFam" id="2.60.40.10:FF:000197">
    <property type="entry name" value="Myomesin 1"/>
    <property type="match status" value="1"/>
</dbReference>
<evidence type="ECO:0000313" key="9">
    <source>
        <dbReference type="Ensembl" id="ENSAPOP00000003271.1"/>
    </source>
</evidence>
<reference evidence="9" key="1">
    <citation type="submission" date="2025-08" db="UniProtKB">
        <authorList>
            <consortium name="Ensembl"/>
        </authorList>
    </citation>
    <scope>IDENTIFICATION</scope>
</reference>
<dbReference type="PANTHER" id="PTHR13817">
    <property type="entry name" value="TITIN"/>
    <property type="match status" value="1"/>
</dbReference>
<keyword evidence="3" id="KW-0963">Cytoplasm</keyword>
<keyword evidence="2" id="KW-0787">Thick filament</keyword>
<protein>
    <submittedName>
        <fullName evidence="9">Myomesin 1a (skelemin)</fullName>
    </submittedName>
</protein>
<feature type="domain" description="Ig-like" evidence="7">
    <location>
        <begin position="152"/>
        <end position="243"/>
    </location>
</feature>
<dbReference type="Pfam" id="PF00041">
    <property type="entry name" value="fn3"/>
    <property type="match status" value="5"/>
</dbReference>
<dbReference type="FunFam" id="2.60.40.10:FF:000069">
    <property type="entry name" value="Alpha-protein kinase 3"/>
    <property type="match status" value="1"/>
</dbReference>
<name>A0A3Q1EFX0_9TELE</name>
<dbReference type="FunFam" id="2.60.40.10:FF:000222">
    <property type="entry name" value="Myomesin 1"/>
    <property type="match status" value="1"/>
</dbReference>
<dbReference type="InterPro" id="IPR007110">
    <property type="entry name" value="Ig-like_dom"/>
</dbReference>
<dbReference type="GO" id="GO:0032982">
    <property type="term" value="C:myosin filament"/>
    <property type="evidence" value="ECO:0007669"/>
    <property type="project" value="UniProtKB-KW"/>
</dbReference>
<feature type="domain" description="Fibronectin type-III" evidence="8">
    <location>
        <begin position="613"/>
        <end position="706"/>
    </location>
</feature>
<dbReference type="SMART" id="SM00408">
    <property type="entry name" value="IGc2"/>
    <property type="match status" value="4"/>
</dbReference>
<dbReference type="Proteomes" id="UP000257200">
    <property type="component" value="Unplaced"/>
</dbReference>
<dbReference type="GO" id="GO:0005198">
    <property type="term" value="F:structural molecule activity"/>
    <property type="evidence" value="ECO:0007669"/>
    <property type="project" value="UniProtKB-ARBA"/>
</dbReference>
<dbReference type="InterPro" id="IPR050964">
    <property type="entry name" value="Striated_Muscle_Regulatory"/>
</dbReference>
<dbReference type="InterPro" id="IPR013783">
    <property type="entry name" value="Ig-like_fold"/>
</dbReference>
<dbReference type="FunFam" id="2.60.40.10:FF:000179">
    <property type="entry name" value="Myomesin 2"/>
    <property type="match status" value="1"/>
</dbReference>
<sequence length="1444" mass="161392">MNKSVSFHEKHEMAWVTPKFEQYVKTAVKTEKGQEVVKLSPLPTRAKRTYLAMDTDKEIIGYVVPVFRANHEVVRGLMEAREEDVTEEGINYVAMRNLFVREAREALDVKVEKKTRTKHVRESAERLQLGRTMDEWSEFRKKMNPDSLTHRPEFIVKPRGQTVWEGKTVKLHCTVAGWPKPRIAWYKNNVLIDAKAHPEKYTAESNYNMHSLEIKNCDFLDTAKYHVSALNVKGEASSVANIVIKSRYLSVFFHVLFPPRGWNANFKLCIPEHGVTFETTIIDKFEVAFGSEGETMSLGCTVIIYPTVKKYQPEVVWYRNSVPLKPSKWVHTHWSGERATLTLIHLNKEDEGMYTLRVNTKSGFDSYSAYVFVRDADVEVEGVPVAPLDVRCHDANKDYVVVTWKQPAVEGSSSILGYYIDRLCEVGTHHWAQCNDDPVKYARFPVTGLVEGRSYIFRVRALNKAGVSRPSRVSEAVVAMDPSDRAPGPSAPWTGMIKFTEEDSTAGVVPGEPTDVVVTEATKSYVVLAWKPPVQRGHEGVMYYIEKCMSGTDTWQRVNTSMPVKSPRFALFDLAEGKSYSFRVRCCNSAGVGEPSESTGDITVGDKLDLPSAPGNPVATRNTDTSVVVFWAASKDVRHLAGYYIECSVVGTDNWVPCNNKPVKQTRFVCHGLTTGANLVFRVKAVNAAGYSKSSSNSDAVVVQAAICEYPHQISPPSPGSVTLLEAVKDYMVLGWTAPANNGGADVRGYFVDYRTVKGGVVGKWHELNHQALTTTSYKAENLKENVFYQFQVRAMNMAGVSKGSLPNAALECKEWTITVPGAPVGLHVLEVRDTSVVVLWEPPAFNGRTPVNGYYLDIKEASAGSDGWKAVHEKVNKMKYMKVTGLKAGTSYVFQVRAQNLAGVGKPSAALGPILAQTRPGTKEIYVDVDDNGVISMIFECSEMKEGSEFVWSKNYQAITDTSRLTIISEKGKTRAIFNSPSLEDLGTFSCVVTNTDGISSSYTLTEEGLKRLLDLSHEHKFPVIPFKSQMAMDLLEKGRVRFWTQLEKYTSDCQVEYVFNDAIITQGKKYTMNFDKSTGVIEMFMDSLEVTDEGTFTFNLVDGKAKGTTSLVLIGDEFRELQKKSEFARAEWVRKQGPHFVEYLDFAVTPACDVLLKCKIGNVKPETEIIWSKDAIEIAEDDEDSQKIEMKDDQLTFNIGKISKQDAGVYEVFLRDERGKDKSTFNLTDAGEVSLMNFSLFRVIAHSSSEIKVVSTEHGIILYSMVTYYNEDLRVGWLHKDGKIAASERVKSGVTGEQLWLKINEPTEKDKGKYTMDIFDGKDGVKRVFDLSGKDRARVVGGLPDVVAIQEGKSLNLTGNVWGEPQPEVCWMKNDRELLSDDRYKLKFEAGKFASITIACVTTADSGKYALVVKNKYGTEAGEFTVSVYNPDDEDSKEEKKD</sequence>
<evidence type="ECO:0000259" key="7">
    <source>
        <dbReference type="PROSITE" id="PS50835"/>
    </source>
</evidence>
<dbReference type="GO" id="GO:0031430">
    <property type="term" value="C:M band"/>
    <property type="evidence" value="ECO:0007669"/>
    <property type="project" value="TreeGrafter"/>
</dbReference>
<feature type="domain" description="Ig-like" evidence="7">
    <location>
        <begin position="1140"/>
        <end position="1230"/>
    </location>
</feature>
<dbReference type="SMART" id="SM00409">
    <property type="entry name" value="IG"/>
    <property type="match status" value="5"/>
</dbReference>
<dbReference type="GO" id="GO:0019900">
    <property type="term" value="F:kinase binding"/>
    <property type="evidence" value="ECO:0007669"/>
    <property type="project" value="TreeGrafter"/>
</dbReference>
<dbReference type="InterPro" id="IPR036116">
    <property type="entry name" value="FN3_sf"/>
</dbReference>
<keyword evidence="10" id="KW-1185">Reference proteome</keyword>
<evidence type="ECO:0000259" key="8">
    <source>
        <dbReference type="PROSITE" id="PS50853"/>
    </source>
</evidence>
<dbReference type="Pfam" id="PF07679">
    <property type="entry name" value="I-set"/>
    <property type="match status" value="4"/>
</dbReference>
<dbReference type="SMART" id="SM00060">
    <property type="entry name" value="FN3"/>
    <property type="match status" value="5"/>
</dbReference>
<evidence type="ECO:0000256" key="4">
    <source>
        <dbReference type="ARBA" id="ARBA00022737"/>
    </source>
</evidence>
<organism evidence="9 10">
    <name type="scientific">Acanthochromis polyacanthus</name>
    <name type="common">spiny chromis</name>
    <dbReference type="NCBI Taxonomy" id="80966"/>
    <lineage>
        <taxon>Eukaryota</taxon>
        <taxon>Metazoa</taxon>
        <taxon>Chordata</taxon>
        <taxon>Craniata</taxon>
        <taxon>Vertebrata</taxon>
        <taxon>Euteleostomi</taxon>
        <taxon>Actinopterygii</taxon>
        <taxon>Neopterygii</taxon>
        <taxon>Teleostei</taxon>
        <taxon>Neoteleostei</taxon>
        <taxon>Acanthomorphata</taxon>
        <taxon>Ovalentaria</taxon>
        <taxon>Pomacentridae</taxon>
        <taxon>Acanthochromis</taxon>
    </lineage>
</organism>
<dbReference type="CDD" id="cd00096">
    <property type="entry name" value="Ig"/>
    <property type="match status" value="2"/>
</dbReference>
<dbReference type="InterPro" id="IPR013098">
    <property type="entry name" value="Ig_I-set"/>
</dbReference>
<evidence type="ECO:0000256" key="1">
    <source>
        <dbReference type="ARBA" id="ARBA00004496"/>
    </source>
</evidence>
<dbReference type="FunFam" id="2.60.40.10:FF:000134">
    <property type="entry name" value="Myomesin 1"/>
    <property type="match status" value="1"/>
</dbReference>
<feature type="domain" description="Ig-like" evidence="7">
    <location>
        <begin position="271"/>
        <end position="372"/>
    </location>
</feature>
<dbReference type="PRINTS" id="PR00014">
    <property type="entry name" value="FNTYPEIII"/>
</dbReference>
<dbReference type="Ensembl" id="ENSAPOT00000012036.1">
    <property type="protein sequence ID" value="ENSAPOP00000003271.1"/>
    <property type="gene ID" value="ENSAPOG00000004917.1"/>
</dbReference>
<evidence type="ECO:0000313" key="10">
    <source>
        <dbReference type="Proteomes" id="UP000257200"/>
    </source>
</evidence>